<reference evidence="3" key="1">
    <citation type="journal article" date="2019" name="Int. J. Syst. Evol. Microbiol.">
        <title>The Global Catalogue of Microorganisms (GCM) 10K type strain sequencing project: providing services to taxonomists for standard genome sequencing and annotation.</title>
        <authorList>
            <consortium name="The Broad Institute Genomics Platform"/>
            <consortium name="The Broad Institute Genome Sequencing Center for Infectious Disease"/>
            <person name="Wu L."/>
            <person name="Ma J."/>
        </authorList>
    </citation>
    <scope>NUCLEOTIDE SEQUENCE [LARGE SCALE GENOMIC DNA]</scope>
    <source>
        <strain evidence="3">JCM 17326</strain>
    </source>
</reference>
<name>A0ABP6ZD77_9ACTN</name>
<keyword evidence="2" id="KW-0378">Hydrolase</keyword>
<dbReference type="InterPro" id="IPR050266">
    <property type="entry name" value="AB_hydrolase_sf"/>
</dbReference>
<dbReference type="SUPFAM" id="SSF53474">
    <property type="entry name" value="alpha/beta-Hydrolases"/>
    <property type="match status" value="1"/>
</dbReference>
<dbReference type="PRINTS" id="PR00111">
    <property type="entry name" value="ABHYDROLASE"/>
</dbReference>
<organism evidence="2 3">
    <name type="scientific">Nonomuraea rosea</name>
    <dbReference type="NCBI Taxonomy" id="638574"/>
    <lineage>
        <taxon>Bacteria</taxon>
        <taxon>Bacillati</taxon>
        <taxon>Actinomycetota</taxon>
        <taxon>Actinomycetes</taxon>
        <taxon>Streptosporangiales</taxon>
        <taxon>Streptosporangiaceae</taxon>
        <taxon>Nonomuraea</taxon>
    </lineage>
</organism>
<evidence type="ECO:0000313" key="3">
    <source>
        <dbReference type="Proteomes" id="UP001500630"/>
    </source>
</evidence>
<dbReference type="PANTHER" id="PTHR43798:SF33">
    <property type="entry name" value="HYDROLASE, PUTATIVE (AFU_ORTHOLOGUE AFUA_2G14860)-RELATED"/>
    <property type="match status" value="1"/>
</dbReference>
<dbReference type="Pfam" id="PF12697">
    <property type="entry name" value="Abhydrolase_6"/>
    <property type="match status" value="1"/>
</dbReference>
<dbReference type="Gene3D" id="3.40.50.1820">
    <property type="entry name" value="alpha/beta hydrolase"/>
    <property type="match status" value="1"/>
</dbReference>
<gene>
    <name evidence="2" type="ORF">GCM10022419_108290</name>
</gene>
<dbReference type="EMBL" id="BAABDQ010000041">
    <property type="protein sequence ID" value="GAA3605831.1"/>
    <property type="molecule type" value="Genomic_DNA"/>
</dbReference>
<evidence type="ECO:0000259" key="1">
    <source>
        <dbReference type="Pfam" id="PF12697"/>
    </source>
</evidence>
<dbReference type="PANTHER" id="PTHR43798">
    <property type="entry name" value="MONOACYLGLYCEROL LIPASE"/>
    <property type="match status" value="1"/>
</dbReference>
<accession>A0ABP6ZD77</accession>
<comment type="caution">
    <text evidence="2">The sequence shown here is derived from an EMBL/GenBank/DDBJ whole genome shotgun (WGS) entry which is preliminary data.</text>
</comment>
<evidence type="ECO:0000313" key="2">
    <source>
        <dbReference type="EMBL" id="GAA3605831.1"/>
    </source>
</evidence>
<protein>
    <submittedName>
        <fullName evidence="2">Alpha/beta hydrolase</fullName>
    </submittedName>
</protein>
<proteinExistence type="predicted"/>
<feature type="domain" description="AB hydrolase-1" evidence="1">
    <location>
        <begin position="6"/>
        <end position="246"/>
    </location>
</feature>
<keyword evidence="3" id="KW-1185">Reference proteome</keyword>
<dbReference type="InterPro" id="IPR029058">
    <property type="entry name" value="AB_hydrolase_fold"/>
</dbReference>
<dbReference type="GO" id="GO:0016787">
    <property type="term" value="F:hydrolase activity"/>
    <property type="evidence" value="ECO:0007669"/>
    <property type="project" value="UniProtKB-KW"/>
</dbReference>
<sequence>MLFEAGIGASSSGWELIFDRVAAFATVIAYDRVGYGGSGEGEASPGAALLDLEEVLGNAGAGDPLVLVGHSWGGVLSRLYAAAHAERVAAVVLVDATHEGITLFTHPAMALLNRVAFAAQVRRAKRGRLRRSLEAGKGRLGTMLAGLPASMRNRLLDELSSPGTWEQAGREMRTVAPALRSLSPEMPAVPVVAVVGTGGGKAERRERAMIRSAYDAWLPTLDDGRLIEAPNSGHAVPQQDPDLLVEILRGLVEEMAARRVPSD</sequence>
<dbReference type="Proteomes" id="UP001500630">
    <property type="component" value="Unassembled WGS sequence"/>
</dbReference>
<dbReference type="InterPro" id="IPR000073">
    <property type="entry name" value="AB_hydrolase_1"/>
</dbReference>